<dbReference type="OrthoDB" id="9931521at2"/>
<dbReference type="Proteomes" id="UP000008963">
    <property type="component" value="Chromosome"/>
</dbReference>
<gene>
    <name evidence="1" type="ordered locus">BMS_2303</name>
</gene>
<name>E1X4D1_HALMS</name>
<dbReference type="PATRIC" id="fig|862908.3.peg.2192"/>
<dbReference type="EMBL" id="FQ312005">
    <property type="protein sequence ID" value="CBW27103.1"/>
    <property type="molecule type" value="Genomic_DNA"/>
</dbReference>
<dbReference type="KEGG" id="bmx:BMS_2303"/>
<dbReference type="STRING" id="862908.BMS_2303"/>
<evidence type="ECO:0000313" key="2">
    <source>
        <dbReference type="Proteomes" id="UP000008963"/>
    </source>
</evidence>
<accession>E1X4D1</accession>
<dbReference type="HOGENOM" id="CLU_2129970_0_0_7"/>
<keyword evidence="2" id="KW-1185">Reference proteome</keyword>
<proteinExistence type="predicted"/>
<reference evidence="2" key="1">
    <citation type="journal article" date="2013" name="ISME J.">
        <title>A small predatory core genome in the divergent marine Bacteriovorax marinus SJ and the terrestrial Bdellovibrio bacteriovorus.</title>
        <authorList>
            <person name="Crossman L.C."/>
            <person name="Chen H."/>
            <person name="Cerdeno-Tarraga A.M."/>
            <person name="Brooks K."/>
            <person name="Quail M.A."/>
            <person name="Pineiro S.A."/>
            <person name="Hobley L."/>
            <person name="Sockett R.E."/>
            <person name="Bentley S.D."/>
            <person name="Parkhill J."/>
            <person name="Williams H.N."/>
            <person name="Stine O.C."/>
        </authorList>
    </citation>
    <scope>NUCLEOTIDE SEQUENCE [LARGE SCALE GENOMIC DNA]</scope>
    <source>
        <strain evidence="2">ATCC BAA-682 / DSM 15412 / SJ</strain>
    </source>
</reference>
<protein>
    <submittedName>
        <fullName evidence="1">Uncharacterized protein</fullName>
    </submittedName>
</protein>
<evidence type="ECO:0000313" key="1">
    <source>
        <dbReference type="EMBL" id="CBW27103.1"/>
    </source>
</evidence>
<dbReference type="AlphaFoldDB" id="E1X4D1"/>
<organism evidence="1 2">
    <name type="scientific">Halobacteriovorax marinus (strain ATCC BAA-682 / DSM 15412 / SJ)</name>
    <name type="common">Bacteriovorax marinus</name>
    <dbReference type="NCBI Taxonomy" id="862908"/>
    <lineage>
        <taxon>Bacteria</taxon>
        <taxon>Pseudomonadati</taxon>
        <taxon>Bdellovibrionota</taxon>
        <taxon>Bacteriovoracia</taxon>
        <taxon>Bacteriovoracales</taxon>
        <taxon>Halobacteriovoraceae</taxon>
        <taxon>Halobacteriovorax</taxon>
    </lineage>
</organism>
<sequence length="113" mass="13065">MKFSTEVEGIVFEIEVTATDDYKSFNPLSTYSIQDLDDLKENLIRIYAIEVSSSKNQTTLKHYTPGVLMSSNEEDIPEELEDALDEFGIIEHILKHWKLNDSNNLRPEWAKVE</sequence>
<dbReference type="RefSeq" id="WP_014244880.1">
    <property type="nucleotide sequence ID" value="NC_016620.1"/>
</dbReference>